<dbReference type="InterPro" id="IPR014776">
    <property type="entry name" value="4pyrrole_Mease_sub2"/>
</dbReference>
<dbReference type="Gene3D" id="3.40.1010.10">
    <property type="entry name" value="Cobalt-precorrin-4 Transmethylase, Domain 1"/>
    <property type="match status" value="1"/>
</dbReference>
<dbReference type="PANTHER" id="PTHR43467">
    <property type="entry name" value="COBALT-PRECORRIN-2 C(20)-METHYLTRANSFERASE"/>
    <property type="match status" value="1"/>
</dbReference>
<evidence type="ECO:0000259" key="8">
    <source>
        <dbReference type="Pfam" id="PF00590"/>
    </source>
</evidence>
<dbReference type="PANTHER" id="PTHR43467:SF2">
    <property type="entry name" value="COBALT-PRECORRIN-2 C(20)-METHYLTRANSFERASE"/>
    <property type="match status" value="1"/>
</dbReference>
<evidence type="ECO:0000256" key="1">
    <source>
        <dbReference type="ARBA" id="ARBA00004953"/>
    </source>
</evidence>
<gene>
    <name evidence="9" type="ORF">SAMN04488540_113102</name>
</gene>
<evidence type="ECO:0000256" key="4">
    <source>
        <dbReference type="ARBA" id="ARBA00022603"/>
    </source>
</evidence>
<dbReference type="InterPro" id="IPR035996">
    <property type="entry name" value="4pyrrol_Methylase_sf"/>
</dbReference>
<dbReference type="InterPro" id="IPR000878">
    <property type="entry name" value="4pyrrol_Mease"/>
</dbReference>
<dbReference type="SUPFAM" id="SSF53790">
    <property type="entry name" value="Tetrapyrrole methylase"/>
    <property type="match status" value="1"/>
</dbReference>
<evidence type="ECO:0000256" key="7">
    <source>
        <dbReference type="PIRNR" id="PIRNR036427"/>
    </source>
</evidence>
<evidence type="ECO:0000256" key="5">
    <source>
        <dbReference type="ARBA" id="ARBA00022679"/>
    </source>
</evidence>
<evidence type="ECO:0000313" key="10">
    <source>
        <dbReference type="Proteomes" id="UP000199527"/>
    </source>
</evidence>
<dbReference type="EMBL" id="FNEM01000013">
    <property type="protein sequence ID" value="SDJ79045.1"/>
    <property type="molecule type" value="Genomic_DNA"/>
</dbReference>
<dbReference type="CDD" id="cd11645">
    <property type="entry name" value="Precorrin_2_C20_MT"/>
    <property type="match status" value="1"/>
</dbReference>
<sequence length="250" mass="27457">MNKIGKIYAIGVGPGAGDLMTLRSLRLMQSLDVIAVPEKTQGQADSFAWAIARQELDLADMKGEPLYLWFPMSRDPAITVPAWEQAADALVAKLQAGKDVGFITEGDPSVFSTWAYLQEELAERLPELDVEVVPAVSSITAVPAATTIPLADGEERFCVVPATYGIAMLPTLIEEFDTIILIKAGRMVQPLIEMLEPMGLLHCATYVSHASGANQQVYTDLRQVPDEHRYFAMVQLSIRRRKGVLRRGQS</sequence>
<evidence type="ECO:0000256" key="3">
    <source>
        <dbReference type="ARBA" id="ARBA00022573"/>
    </source>
</evidence>
<dbReference type="OrthoDB" id="9804789at2"/>
<keyword evidence="5 9" id="KW-0808">Transferase</keyword>
<protein>
    <submittedName>
        <fullName evidence="9">Precorrin-2 C20-methyltransferase /cobalt-factor II C20-methyltransferase</fullName>
    </submittedName>
</protein>
<dbReference type="Proteomes" id="UP000199527">
    <property type="component" value="Unassembled WGS sequence"/>
</dbReference>
<dbReference type="GO" id="GO:0009236">
    <property type="term" value="P:cobalamin biosynthetic process"/>
    <property type="evidence" value="ECO:0007669"/>
    <property type="project" value="UniProtKB-UniRule"/>
</dbReference>
<proteinExistence type="inferred from homology"/>
<dbReference type="NCBIfam" id="TIGR01467">
    <property type="entry name" value="cobI_cbiL"/>
    <property type="match status" value="1"/>
</dbReference>
<dbReference type="Pfam" id="PF00590">
    <property type="entry name" value="TP_methylase"/>
    <property type="match status" value="1"/>
</dbReference>
<keyword evidence="6" id="KW-0949">S-adenosyl-L-methionine</keyword>
<dbReference type="InterPro" id="IPR012382">
    <property type="entry name" value="CobI/CbiL"/>
</dbReference>
<keyword evidence="3" id="KW-0169">Cobalamin biosynthesis</keyword>
<dbReference type="RefSeq" id="WP_090366627.1">
    <property type="nucleotide sequence ID" value="NZ_FNEM01000013.1"/>
</dbReference>
<dbReference type="PIRSF" id="PIRSF036427">
    <property type="entry name" value="Precrrn-2_mtase"/>
    <property type="match status" value="1"/>
</dbReference>
<evidence type="ECO:0000256" key="6">
    <source>
        <dbReference type="ARBA" id="ARBA00022691"/>
    </source>
</evidence>
<keyword evidence="10" id="KW-1185">Reference proteome</keyword>
<keyword evidence="4 9" id="KW-0489">Methyltransferase</keyword>
<accession>A0A1G8WN26</accession>
<reference evidence="10" key="1">
    <citation type="submission" date="2016-10" db="EMBL/GenBank/DDBJ databases">
        <authorList>
            <person name="Varghese N."/>
            <person name="Submissions S."/>
        </authorList>
    </citation>
    <scope>NUCLEOTIDE SEQUENCE [LARGE SCALE GENOMIC DNA]</scope>
    <source>
        <strain evidence="10">DSM 23317</strain>
    </source>
</reference>
<dbReference type="GO" id="GO:0032259">
    <property type="term" value="P:methylation"/>
    <property type="evidence" value="ECO:0007669"/>
    <property type="project" value="UniProtKB-KW"/>
</dbReference>
<dbReference type="Gene3D" id="3.30.950.10">
    <property type="entry name" value="Methyltransferase, Cobalt-precorrin-4 Transmethylase, Domain 2"/>
    <property type="match status" value="1"/>
</dbReference>
<dbReference type="InterPro" id="IPR006364">
    <property type="entry name" value="CobI/CbiL/CobIJ_dom"/>
</dbReference>
<evidence type="ECO:0000256" key="2">
    <source>
        <dbReference type="ARBA" id="ARBA00005879"/>
    </source>
</evidence>
<organism evidence="9 10">
    <name type="scientific">Ferrimonas sediminum</name>
    <dbReference type="NCBI Taxonomy" id="718193"/>
    <lineage>
        <taxon>Bacteria</taxon>
        <taxon>Pseudomonadati</taxon>
        <taxon>Pseudomonadota</taxon>
        <taxon>Gammaproteobacteria</taxon>
        <taxon>Alteromonadales</taxon>
        <taxon>Ferrimonadaceae</taxon>
        <taxon>Ferrimonas</taxon>
    </lineage>
</organism>
<evidence type="ECO:0000313" key="9">
    <source>
        <dbReference type="EMBL" id="SDJ79045.1"/>
    </source>
</evidence>
<dbReference type="InterPro" id="IPR014777">
    <property type="entry name" value="4pyrrole_Mease_sub1"/>
</dbReference>
<comment type="pathway">
    <text evidence="1">Cofactor biosynthesis; adenosylcobalamin biosynthesis.</text>
</comment>
<comment type="similarity">
    <text evidence="2 7">Belongs to the precorrin methyltransferase family.</text>
</comment>
<dbReference type="GO" id="GO:0030788">
    <property type="term" value="F:precorrin-2 C20-methyltransferase activity"/>
    <property type="evidence" value="ECO:0007669"/>
    <property type="project" value="InterPro"/>
</dbReference>
<feature type="domain" description="Tetrapyrrole methylase" evidence="8">
    <location>
        <begin position="6"/>
        <end position="223"/>
    </location>
</feature>
<dbReference type="UniPathway" id="UPA00148"/>
<name>A0A1G8WN26_9GAMM</name>
<dbReference type="AlphaFoldDB" id="A0A1G8WN26"/>